<evidence type="ECO:0000313" key="1">
    <source>
        <dbReference type="EMBL" id="GFH26280.1"/>
    </source>
</evidence>
<keyword evidence="2" id="KW-1185">Reference proteome</keyword>
<dbReference type="EMBL" id="BLLF01003080">
    <property type="protein sequence ID" value="GFH26280.1"/>
    <property type="molecule type" value="Genomic_DNA"/>
</dbReference>
<protein>
    <submittedName>
        <fullName evidence="1">Uncharacterized protein</fullName>
    </submittedName>
</protein>
<name>A0A699ZYH6_HAELA</name>
<proteinExistence type="predicted"/>
<dbReference type="Proteomes" id="UP000485058">
    <property type="component" value="Unassembled WGS sequence"/>
</dbReference>
<comment type="caution">
    <text evidence="1">The sequence shown here is derived from an EMBL/GenBank/DDBJ whole genome shotgun (WGS) entry which is preliminary data.</text>
</comment>
<sequence length="209" mass="22109">MLWEQSLTASSLALDLQRLELACAFLLTDRLWAVAMADLAQLAVGLHANTAQRRLLTTPSALYSPRPASLYSIASGPTAMGGQQGPGWVEKLEPSWQLSEVRQQGEGGWEVLLAMAGRMRKRFRSTAAKINNSRVVAVVSSLMQALVAAGEARCLRLHQQLGAACNVTSQGNGVTAAETPPFAAAAAQPQQASDVAKACEAVLTKVNAL</sequence>
<reference evidence="1 2" key="1">
    <citation type="submission" date="2020-02" db="EMBL/GenBank/DDBJ databases">
        <title>Draft genome sequence of Haematococcus lacustris strain NIES-144.</title>
        <authorList>
            <person name="Morimoto D."/>
            <person name="Nakagawa S."/>
            <person name="Yoshida T."/>
            <person name="Sawayama S."/>
        </authorList>
    </citation>
    <scope>NUCLEOTIDE SEQUENCE [LARGE SCALE GENOMIC DNA]</scope>
    <source>
        <strain evidence="1 2">NIES-144</strain>
    </source>
</reference>
<gene>
    <name evidence="1" type="ORF">HaLaN_24405</name>
</gene>
<evidence type="ECO:0000313" key="2">
    <source>
        <dbReference type="Proteomes" id="UP000485058"/>
    </source>
</evidence>
<organism evidence="1 2">
    <name type="scientific">Haematococcus lacustris</name>
    <name type="common">Green alga</name>
    <name type="synonym">Haematococcus pluvialis</name>
    <dbReference type="NCBI Taxonomy" id="44745"/>
    <lineage>
        <taxon>Eukaryota</taxon>
        <taxon>Viridiplantae</taxon>
        <taxon>Chlorophyta</taxon>
        <taxon>core chlorophytes</taxon>
        <taxon>Chlorophyceae</taxon>
        <taxon>CS clade</taxon>
        <taxon>Chlamydomonadales</taxon>
        <taxon>Haematococcaceae</taxon>
        <taxon>Haematococcus</taxon>
    </lineage>
</organism>
<accession>A0A699ZYH6</accession>
<dbReference type="AlphaFoldDB" id="A0A699ZYH6"/>